<feature type="compositionally biased region" description="Basic and acidic residues" evidence="5">
    <location>
        <begin position="81"/>
        <end position="95"/>
    </location>
</feature>
<keyword evidence="4" id="KW-0472">Membrane</keyword>
<evidence type="ECO:0000256" key="1">
    <source>
        <dbReference type="ARBA" id="ARBA00004202"/>
    </source>
</evidence>
<organism evidence="7">
    <name type="scientific">uncultured haloarchaeon</name>
    <dbReference type="NCBI Taxonomy" id="160804"/>
    <lineage>
        <taxon>Archaea</taxon>
        <taxon>Methanobacteriati</taxon>
        <taxon>Methanobacteriota</taxon>
        <taxon>Stenosarchaea group</taxon>
        <taxon>Halobacteria</taxon>
        <taxon>Halobacteriales</taxon>
        <taxon>Halobacteriaceae</taxon>
        <taxon>environmental samples</taxon>
    </lineage>
</organism>
<dbReference type="AlphaFoldDB" id="A5YT24"/>
<keyword evidence="7" id="KW-0067">ATP-binding</keyword>
<evidence type="ECO:0000256" key="2">
    <source>
        <dbReference type="ARBA" id="ARBA00022475"/>
    </source>
</evidence>
<evidence type="ECO:0000256" key="5">
    <source>
        <dbReference type="SAM" id="MobiDB-lite"/>
    </source>
</evidence>
<feature type="region of interest" description="Disordered" evidence="5">
    <location>
        <begin position="74"/>
        <end position="95"/>
    </location>
</feature>
<dbReference type="EMBL" id="EF584000">
    <property type="protein sequence ID" value="ABQ76131.1"/>
    <property type="molecule type" value="Genomic_DNA"/>
</dbReference>
<keyword evidence="7" id="KW-0547">Nucleotide-binding</keyword>
<dbReference type="InterPro" id="IPR008995">
    <property type="entry name" value="Mo/tungstate-bd_C_term_dom"/>
</dbReference>
<dbReference type="Pfam" id="PF08402">
    <property type="entry name" value="TOBE_2"/>
    <property type="match status" value="1"/>
</dbReference>
<comment type="subcellular location">
    <subcellularLocation>
        <location evidence="1">Cell membrane</location>
        <topology evidence="1">Peripheral membrane protein</topology>
    </subcellularLocation>
</comment>
<evidence type="ECO:0000256" key="3">
    <source>
        <dbReference type="ARBA" id="ARBA00022967"/>
    </source>
</evidence>
<accession>A5YT24</accession>
<dbReference type="GO" id="GO:0016887">
    <property type="term" value="F:ATP hydrolysis activity"/>
    <property type="evidence" value="ECO:0007669"/>
    <property type="project" value="InterPro"/>
</dbReference>
<dbReference type="PANTHER" id="PTHR43875:SF15">
    <property type="entry name" value="TREHALOSE IMPORT ATP-BINDING PROTEIN SUGC"/>
    <property type="match status" value="1"/>
</dbReference>
<evidence type="ECO:0000256" key="4">
    <source>
        <dbReference type="ARBA" id="ARBA00023136"/>
    </source>
</evidence>
<dbReference type="GO" id="GO:0055052">
    <property type="term" value="C:ATP-binding cassette (ABC) transporter complex, substrate-binding subunit-containing"/>
    <property type="evidence" value="ECO:0007669"/>
    <property type="project" value="TreeGrafter"/>
</dbReference>
<reference evidence="7" key="1">
    <citation type="journal article" date="2007" name="ISME J.">
        <title>Genomic plasticity in prokaryotes: the case of the square haloarchaeon.</title>
        <authorList>
            <person name="Cuadros-Orellana S."/>
            <person name="Martin-Cuadrado A.B."/>
            <person name="Legault B."/>
            <person name="D'Auria G."/>
            <person name="Zhaxybayeva O."/>
            <person name="Papke R.T."/>
            <person name="Rodriguez-Valera F."/>
        </authorList>
    </citation>
    <scope>NUCLEOTIDE SEQUENCE</scope>
</reference>
<dbReference type="GO" id="GO:0022857">
    <property type="term" value="F:transmembrane transporter activity"/>
    <property type="evidence" value="ECO:0007669"/>
    <property type="project" value="InterPro"/>
</dbReference>
<dbReference type="Gene3D" id="2.40.50.100">
    <property type="match status" value="1"/>
</dbReference>
<sequence>MQVGEPNEVYQDPTNRFVEEFLGDTNFIDGTLKQLNDSRCAISTSLGPTIGVSDNREIDSQTSLTISLRPEVMQLQPQSQSRDETSVADSVRADGNGKEGYSVNGVVENTIYRGSTIRYIVDTGSEDLFVEQQVTGRSDITQGDDVELTWQSEDMLFFDSEDDRMRVYQ</sequence>
<dbReference type="SUPFAM" id="SSF50331">
    <property type="entry name" value="MOP-like"/>
    <property type="match status" value="1"/>
</dbReference>
<dbReference type="GO" id="GO:0005524">
    <property type="term" value="F:ATP binding"/>
    <property type="evidence" value="ECO:0007669"/>
    <property type="project" value="UniProtKB-KW"/>
</dbReference>
<dbReference type="PANTHER" id="PTHR43875">
    <property type="entry name" value="MALTODEXTRIN IMPORT ATP-BINDING PROTEIN MSMX"/>
    <property type="match status" value="1"/>
</dbReference>
<keyword evidence="2" id="KW-1003">Cell membrane</keyword>
<keyword evidence="3" id="KW-1278">Translocase</keyword>
<name>A5YT24_9EURY</name>
<dbReference type="InterPro" id="IPR013611">
    <property type="entry name" value="Transp-assoc_OB_typ2"/>
</dbReference>
<protein>
    <submittedName>
        <fullName evidence="7">Putrescine ABC transporter ATP-binding protein</fullName>
    </submittedName>
</protein>
<evidence type="ECO:0000259" key="6">
    <source>
        <dbReference type="Pfam" id="PF08402"/>
    </source>
</evidence>
<evidence type="ECO:0000313" key="7">
    <source>
        <dbReference type="EMBL" id="ABQ76131.1"/>
    </source>
</evidence>
<feature type="domain" description="Transport-associated OB type 2" evidence="6">
    <location>
        <begin position="67"/>
        <end position="158"/>
    </location>
</feature>
<proteinExistence type="predicted"/>
<dbReference type="InterPro" id="IPR047641">
    <property type="entry name" value="ABC_transpr_MalK/UgpC-like"/>
</dbReference>